<keyword evidence="1" id="KW-1133">Transmembrane helix</keyword>
<name>A0A6P1M9P5_9BACT</name>
<keyword evidence="3" id="KW-1185">Reference proteome</keyword>
<organism evidence="2 3">
    <name type="scientific">Tichowtungia aerotolerans</name>
    <dbReference type="NCBI Taxonomy" id="2697043"/>
    <lineage>
        <taxon>Bacteria</taxon>
        <taxon>Pseudomonadati</taxon>
        <taxon>Kiritimatiellota</taxon>
        <taxon>Tichowtungiia</taxon>
        <taxon>Tichowtungiales</taxon>
        <taxon>Tichowtungiaceae</taxon>
        <taxon>Tichowtungia</taxon>
    </lineage>
</organism>
<dbReference type="AlphaFoldDB" id="A0A6P1M9P5"/>
<keyword evidence="1" id="KW-0812">Transmembrane</keyword>
<gene>
    <name evidence="2" type="ORF">GT409_14755</name>
</gene>
<accession>A0A6P1M9P5</accession>
<dbReference type="Proteomes" id="UP000464954">
    <property type="component" value="Chromosome"/>
</dbReference>
<dbReference type="InterPro" id="IPR023494">
    <property type="entry name" value="Cyt_c_bgen_Ccs1/CcsB/ResB"/>
</dbReference>
<evidence type="ECO:0000313" key="3">
    <source>
        <dbReference type="Proteomes" id="UP000464954"/>
    </source>
</evidence>
<dbReference type="RefSeq" id="WP_160629821.1">
    <property type="nucleotide sequence ID" value="NZ_CP047593.1"/>
</dbReference>
<feature type="transmembrane region" description="Helical" evidence="1">
    <location>
        <begin position="60"/>
        <end position="81"/>
    </location>
</feature>
<dbReference type="KEGG" id="taer:GT409_14755"/>
<sequence>MRFGIVIFCAVILLLLAGVLPVGNGMSARAVYYSPLMILLLALLSGLCVRCCFKRRPLGFILVHFGVVIILAGAFVGYVAGTKGSLQLSLQSPRPQGRLVTQDGATVDFGFDVAAEDFEVWFYPPVYTLYRPLPPEEILPGQMPFEKIGELNPKGRERLQVGDVQLPVSTLRKNGEWVERYRFADGSFLFRGSPTPSYYGVTLLIDGEKIPVSINHPADHHGWRFYLVSYDQRARRYVQLSARRDPGRGSVIAGIWIVMIGTFVLCFRKTGGAA</sequence>
<proteinExistence type="predicted"/>
<keyword evidence="1" id="KW-0472">Membrane</keyword>
<reference evidence="2 3" key="1">
    <citation type="submission" date="2020-01" db="EMBL/GenBank/DDBJ databases">
        <title>Ponticoccus aerotolerans gen. nov., sp. nov., an anaerobic bacterium and proposal of Ponticoccusceae fam. nov., Ponticoccusles ord. nov. and Ponticoccuse classis nov. in the phylum Kiritimatiellaeota.</title>
        <authorList>
            <person name="Zhou L.Y."/>
            <person name="Du Z.J."/>
        </authorList>
    </citation>
    <scope>NUCLEOTIDE SEQUENCE [LARGE SCALE GENOMIC DNA]</scope>
    <source>
        <strain evidence="2 3">S-5007</strain>
    </source>
</reference>
<feature type="transmembrane region" description="Helical" evidence="1">
    <location>
        <begin position="249"/>
        <end position="267"/>
    </location>
</feature>
<evidence type="ECO:0000256" key="1">
    <source>
        <dbReference type="SAM" id="Phobius"/>
    </source>
</evidence>
<dbReference type="EMBL" id="CP047593">
    <property type="protein sequence ID" value="QHI70647.1"/>
    <property type="molecule type" value="Genomic_DNA"/>
</dbReference>
<feature type="transmembrane region" description="Helical" evidence="1">
    <location>
        <begin position="31"/>
        <end position="53"/>
    </location>
</feature>
<protein>
    <submittedName>
        <fullName evidence="2">Uncharacterized protein</fullName>
    </submittedName>
</protein>
<evidence type="ECO:0000313" key="2">
    <source>
        <dbReference type="EMBL" id="QHI70647.1"/>
    </source>
</evidence>
<dbReference type="PANTHER" id="PTHR31566">
    <property type="entry name" value="CYTOCHROME C BIOGENESIS PROTEIN CCS1, CHLOROPLASTIC"/>
    <property type="match status" value="1"/>
</dbReference>